<dbReference type="Gene3D" id="3.60.20.10">
    <property type="entry name" value="Glutamine Phosphoribosylpyrophosphate, subunit 1, domain 1"/>
    <property type="match status" value="1"/>
</dbReference>
<comment type="caution">
    <text evidence="3">The sequence shown here is derived from an EMBL/GenBank/DDBJ whole genome shotgun (WGS) entry which is preliminary data.</text>
</comment>
<evidence type="ECO:0000313" key="3">
    <source>
        <dbReference type="EMBL" id="HEB96132.1"/>
    </source>
</evidence>
<dbReference type="SUPFAM" id="SSF56235">
    <property type="entry name" value="N-terminal nucleophile aminohydrolases (Ntn hydrolases)"/>
    <property type="match status" value="1"/>
</dbReference>
<dbReference type="Pfam" id="PF13230">
    <property type="entry name" value="GATase_4"/>
    <property type="match status" value="1"/>
</dbReference>
<dbReference type="InterPro" id="IPR029055">
    <property type="entry name" value="Ntn_hydrolases_N"/>
</dbReference>
<reference evidence="3" key="1">
    <citation type="journal article" date="2020" name="mSystems">
        <title>Genome- and Community-Level Interaction Insights into Carbon Utilization and Element Cycling Functions of Hydrothermarchaeota in Hydrothermal Sediment.</title>
        <authorList>
            <person name="Zhou Z."/>
            <person name="Liu Y."/>
            <person name="Xu W."/>
            <person name="Pan J."/>
            <person name="Luo Z.H."/>
            <person name="Li M."/>
        </authorList>
    </citation>
    <scope>NUCLEOTIDE SEQUENCE [LARGE SCALE GENOMIC DNA]</scope>
    <source>
        <strain evidence="3">HyVt-443</strain>
    </source>
</reference>
<name>A0A831RJ15_9GAMM</name>
<dbReference type="Proteomes" id="UP000886251">
    <property type="component" value="Unassembled WGS sequence"/>
</dbReference>
<dbReference type="InterPro" id="IPR017932">
    <property type="entry name" value="GATase_2_dom"/>
</dbReference>
<accession>A0A831RJ15</accession>
<keyword evidence="1 3" id="KW-0315">Glutamine amidotransferase</keyword>
<proteinExistence type="predicted"/>
<dbReference type="PROSITE" id="PS51278">
    <property type="entry name" value="GATASE_TYPE_2"/>
    <property type="match status" value="1"/>
</dbReference>
<organism evidence="3">
    <name type="scientific">Sedimenticola thiotaurini</name>
    <dbReference type="NCBI Taxonomy" id="1543721"/>
    <lineage>
        <taxon>Bacteria</taxon>
        <taxon>Pseudomonadati</taxon>
        <taxon>Pseudomonadota</taxon>
        <taxon>Gammaproteobacteria</taxon>
        <taxon>Chromatiales</taxon>
        <taxon>Sedimenticolaceae</taxon>
        <taxon>Sedimenticola</taxon>
    </lineage>
</organism>
<gene>
    <name evidence="3" type="ORF">ENI96_06855</name>
</gene>
<dbReference type="AlphaFoldDB" id="A0A831RJ15"/>
<evidence type="ECO:0000256" key="1">
    <source>
        <dbReference type="ARBA" id="ARBA00022962"/>
    </source>
</evidence>
<dbReference type="InterPro" id="IPR026869">
    <property type="entry name" value="EgtC-like"/>
</dbReference>
<dbReference type="PANTHER" id="PTHR42824">
    <property type="entry name" value="GLUTAMINE AMIDOTRANSFERASE"/>
    <property type="match status" value="1"/>
</dbReference>
<protein>
    <submittedName>
        <fullName evidence="3">Class II glutamine amidotransferase</fullName>
    </submittedName>
</protein>
<dbReference type="EMBL" id="DRKP01000075">
    <property type="protein sequence ID" value="HEB96132.1"/>
    <property type="molecule type" value="Genomic_DNA"/>
</dbReference>
<sequence>MCELFAMSSLYPASISFSLEEFARHGGISGPHSDGWGIAFYDELDVRLFREPDSASNSPCVRFIRDQRYPSRLVVSHIRKATMGGIRLPNTQPFCRETGGRMHLFAHNGDLERIRAHPDIRLGDHRPIGDTDSEYAFCHLMPHLQRIWLQEQVPDLATRYAVIREFAARLRPLGPANFIYADGEYLFVHGHIRSQPGREGFHPPGLYWLCRSCTPHHQPAAIPGVGFEYSGPPQKAALVATVPLTDEKWQPIGEGELVVFKDGERVAP</sequence>
<evidence type="ECO:0000259" key="2">
    <source>
        <dbReference type="PROSITE" id="PS51278"/>
    </source>
</evidence>
<feature type="domain" description="Glutamine amidotransferase type-2" evidence="2">
    <location>
        <begin position="2"/>
        <end position="268"/>
    </location>
</feature>
<dbReference type="CDD" id="cd01908">
    <property type="entry name" value="YafJ"/>
    <property type="match status" value="1"/>
</dbReference>
<dbReference type="PANTHER" id="PTHR42824:SF1">
    <property type="entry name" value="GLUTAMINE AMIDOTRANSFERASE YAFJ-RELATED"/>
    <property type="match status" value="1"/>
</dbReference>